<comment type="caution">
    <text evidence="19">The sequence shown here is derived from an EMBL/GenBank/DDBJ whole genome shotgun (WGS) entry which is preliminary data.</text>
</comment>
<dbReference type="Gene3D" id="1.10.3810.10">
    <property type="entry name" value="Biosynthetic peptidoglycan transglycosylase-like"/>
    <property type="match status" value="1"/>
</dbReference>
<evidence type="ECO:0000259" key="18">
    <source>
        <dbReference type="Pfam" id="PF00912"/>
    </source>
</evidence>
<feature type="transmembrane region" description="Helical" evidence="16">
    <location>
        <begin position="6"/>
        <end position="27"/>
    </location>
</feature>
<evidence type="ECO:0000256" key="1">
    <source>
        <dbReference type="ARBA" id="ARBA00004370"/>
    </source>
</evidence>
<evidence type="ECO:0000259" key="17">
    <source>
        <dbReference type="Pfam" id="PF00905"/>
    </source>
</evidence>
<evidence type="ECO:0000256" key="4">
    <source>
        <dbReference type="ARBA" id="ARBA00022676"/>
    </source>
</evidence>
<dbReference type="InterPro" id="IPR001460">
    <property type="entry name" value="PCN-bd_Tpept"/>
</dbReference>
<evidence type="ECO:0000256" key="11">
    <source>
        <dbReference type="ARBA" id="ARBA00023136"/>
    </source>
</evidence>
<dbReference type="PANTHER" id="PTHR32282">
    <property type="entry name" value="BINDING PROTEIN TRANSPEPTIDASE, PUTATIVE-RELATED"/>
    <property type="match status" value="1"/>
</dbReference>
<evidence type="ECO:0000256" key="6">
    <source>
        <dbReference type="ARBA" id="ARBA00022692"/>
    </source>
</evidence>
<dbReference type="InterPro" id="IPR001264">
    <property type="entry name" value="Glyco_trans_51"/>
</dbReference>
<reference evidence="20" key="1">
    <citation type="journal article" date="2019" name="Int. J. Syst. Evol. Microbiol.">
        <title>The Global Catalogue of Microorganisms (GCM) 10K type strain sequencing project: providing services to taxonomists for standard genome sequencing and annotation.</title>
        <authorList>
            <consortium name="The Broad Institute Genomics Platform"/>
            <consortium name="The Broad Institute Genome Sequencing Center for Infectious Disease"/>
            <person name="Wu L."/>
            <person name="Ma J."/>
        </authorList>
    </citation>
    <scope>NUCLEOTIDE SEQUENCE [LARGE SCALE GENOMIC DNA]</scope>
    <source>
        <strain evidence="20">JCM 14370</strain>
    </source>
</reference>
<keyword evidence="5" id="KW-0808">Transferase</keyword>
<evidence type="ECO:0000313" key="19">
    <source>
        <dbReference type="EMBL" id="GGJ27239.1"/>
    </source>
</evidence>
<evidence type="ECO:0000256" key="13">
    <source>
        <dbReference type="ARBA" id="ARBA00023316"/>
    </source>
</evidence>
<dbReference type="SUPFAM" id="SSF56601">
    <property type="entry name" value="beta-lactamase/transpeptidase-like"/>
    <property type="match status" value="1"/>
</dbReference>
<dbReference type="Gene3D" id="3.40.710.10">
    <property type="entry name" value="DD-peptidase/beta-lactamase superfamily"/>
    <property type="match status" value="1"/>
</dbReference>
<keyword evidence="4" id="KW-0328">Glycosyltransferase</keyword>
<evidence type="ECO:0000256" key="15">
    <source>
        <dbReference type="ARBA" id="ARBA00049902"/>
    </source>
</evidence>
<dbReference type="Pfam" id="PF00905">
    <property type="entry name" value="Transpeptidase"/>
    <property type="match status" value="1"/>
</dbReference>
<dbReference type="InterPro" id="IPR050396">
    <property type="entry name" value="Glycosyltr_51/Transpeptidase"/>
</dbReference>
<evidence type="ECO:0000256" key="3">
    <source>
        <dbReference type="ARBA" id="ARBA00022670"/>
    </source>
</evidence>
<evidence type="ECO:0000256" key="5">
    <source>
        <dbReference type="ARBA" id="ARBA00022679"/>
    </source>
</evidence>
<dbReference type="EMBL" id="BMOD01000003">
    <property type="protein sequence ID" value="GGJ27239.1"/>
    <property type="molecule type" value="Genomic_DNA"/>
</dbReference>
<sequence length="807" mass="90633">MRFLSWFFRFTLLLMLLGIVGLGITFYRWQPELKKVSTLQNLKYAGRATLLDSEGRVVKVVAVTAEGHVQPARKFLTPSQISPWLQKAVVASEDVRFFEHQGIDLKGLSRALWKTLSGDTEGGSTITQQVVKNTLLAELHGARTLERKLKEAFFALEVENEFSKEEILNLYLNLIYWGKARNDLIGVQDAARAYFNKNAVDLNLAESVYLALLLPTPARYLDYPAYRPLMKDLLSRMVEKGTLTQHEADQAWRYPLQPAGWTVKYDKKGKLLAAKLTDRQARKKNFPQPEHHYADAFLDEVERELVQHVRIRDFYTSDIRVYTTLNRKAQLAAETASQKAVLPAGATLGMALLDPLTGDVQALVGQKLNDGVFEEWNHATRSRRQVGSSIKPLLYTLALQKGWQQSDTVLDAPLQGKYQPQNYSGTSTGEPIMLRRALDHSLNLPTLHLLEKIGVEDFKKKLTLLGLQPDPQAGLAIGIGALEATPLDMAAAYAPFVNGGMYRAPRFITQITMNGAVLKKVRLSKPVRVWSEPVAYLGWDMIRGVVNDLTPQQGGLGWKARIPGWQVGGKTGTTNEVKDLWFVGTTPKLTGAVWVGKNDNTPMPKTAYSGTISAPIWQQAVSLALQNEKTIVVDRPRNLVTREVTGLEMAFYQPKGQLHALVAVKPVKPAAKPISTKTQQSTPQKVYRPIKTPAAVSATQLQMQRLAEARKRAAWARQQELQRQAAAQKQALLRQQALQQQAAARQKQRLVAQREQQRRTLRTETLQAQAAFLKRQQRKVQIAQALNARTSKQFAKQYNKIRKQNKH</sequence>
<comment type="catalytic activity">
    <reaction evidence="15">
        <text>[GlcNAc-(1-&gt;4)-Mur2Ac(oyl-L-Ala-gamma-D-Glu-L-Lys-D-Ala-D-Ala)](n)-di-trans,octa-cis-undecaprenyl diphosphate + beta-D-GlcNAc-(1-&gt;4)-Mur2Ac(oyl-L-Ala-gamma-D-Glu-L-Lys-D-Ala-D-Ala)-di-trans,octa-cis-undecaprenyl diphosphate = [GlcNAc-(1-&gt;4)-Mur2Ac(oyl-L-Ala-gamma-D-Glu-L-Lys-D-Ala-D-Ala)](n+1)-di-trans,octa-cis-undecaprenyl diphosphate + di-trans,octa-cis-undecaprenyl diphosphate + H(+)</text>
        <dbReference type="Rhea" id="RHEA:23708"/>
        <dbReference type="Rhea" id="RHEA-COMP:9602"/>
        <dbReference type="Rhea" id="RHEA-COMP:9603"/>
        <dbReference type="ChEBI" id="CHEBI:15378"/>
        <dbReference type="ChEBI" id="CHEBI:58405"/>
        <dbReference type="ChEBI" id="CHEBI:60033"/>
        <dbReference type="ChEBI" id="CHEBI:78435"/>
        <dbReference type="EC" id="2.4.99.28"/>
    </reaction>
</comment>
<evidence type="ECO:0000256" key="2">
    <source>
        <dbReference type="ARBA" id="ARBA00022645"/>
    </source>
</evidence>
<evidence type="ECO:0000256" key="16">
    <source>
        <dbReference type="SAM" id="Phobius"/>
    </source>
</evidence>
<keyword evidence="9" id="KW-0573">Peptidoglycan synthesis</keyword>
<evidence type="ECO:0000256" key="12">
    <source>
        <dbReference type="ARBA" id="ARBA00023268"/>
    </source>
</evidence>
<keyword evidence="12" id="KW-0511">Multifunctional enzyme</keyword>
<feature type="domain" description="Penicillin-binding protein transpeptidase" evidence="17">
    <location>
        <begin position="351"/>
        <end position="619"/>
    </location>
</feature>
<dbReference type="InterPro" id="IPR036950">
    <property type="entry name" value="PBP_transglycosylase"/>
</dbReference>
<accession>A0ABQ2CWB3</accession>
<feature type="domain" description="Glycosyl transferase family 51" evidence="18">
    <location>
        <begin position="70"/>
        <end position="221"/>
    </location>
</feature>
<keyword evidence="10 16" id="KW-1133">Transmembrane helix</keyword>
<gene>
    <name evidence="19" type="ORF">GCM10008938_11690</name>
</gene>
<dbReference type="SUPFAM" id="SSF53955">
    <property type="entry name" value="Lysozyme-like"/>
    <property type="match status" value="1"/>
</dbReference>
<keyword evidence="6 16" id="KW-0812">Transmembrane</keyword>
<protein>
    <recommendedName>
        <fullName evidence="14">peptidoglycan glycosyltransferase</fullName>
        <ecNumber evidence="14">2.4.99.28</ecNumber>
    </recommendedName>
</protein>
<dbReference type="EC" id="2.4.99.28" evidence="14"/>
<evidence type="ECO:0000256" key="7">
    <source>
        <dbReference type="ARBA" id="ARBA00022801"/>
    </source>
</evidence>
<dbReference type="Proteomes" id="UP000632222">
    <property type="component" value="Unassembled WGS sequence"/>
</dbReference>
<name>A0ABQ2CWB3_9DEIO</name>
<organism evidence="19 20">
    <name type="scientific">Deinococcus roseus</name>
    <dbReference type="NCBI Taxonomy" id="392414"/>
    <lineage>
        <taxon>Bacteria</taxon>
        <taxon>Thermotogati</taxon>
        <taxon>Deinococcota</taxon>
        <taxon>Deinococci</taxon>
        <taxon>Deinococcales</taxon>
        <taxon>Deinococcaceae</taxon>
        <taxon>Deinococcus</taxon>
    </lineage>
</organism>
<keyword evidence="20" id="KW-1185">Reference proteome</keyword>
<dbReference type="InterPro" id="IPR023346">
    <property type="entry name" value="Lysozyme-like_dom_sf"/>
</dbReference>
<evidence type="ECO:0000313" key="20">
    <source>
        <dbReference type="Proteomes" id="UP000632222"/>
    </source>
</evidence>
<keyword evidence="11 16" id="KW-0472">Membrane</keyword>
<dbReference type="InterPro" id="IPR012338">
    <property type="entry name" value="Beta-lactam/transpept-like"/>
</dbReference>
<keyword evidence="3" id="KW-0645">Protease</keyword>
<evidence type="ECO:0000256" key="14">
    <source>
        <dbReference type="ARBA" id="ARBA00044770"/>
    </source>
</evidence>
<keyword evidence="8" id="KW-0133">Cell shape</keyword>
<evidence type="ECO:0000256" key="10">
    <source>
        <dbReference type="ARBA" id="ARBA00022989"/>
    </source>
</evidence>
<dbReference type="Pfam" id="PF00912">
    <property type="entry name" value="Transgly"/>
    <property type="match status" value="1"/>
</dbReference>
<keyword evidence="13" id="KW-0961">Cell wall biogenesis/degradation</keyword>
<comment type="subcellular location">
    <subcellularLocation>
        <location evidence="1">Membrane</location>
    </subcellularLocation>
</comment>
<evidence type="ECO:0000256" key="8">
    <source>
        <dbReference type="ARBA" id="ARBA00022960"/>
    </source>
</evidence>
<keyword evidence="7" id="KW-0378">Hydrolase</keyword>
<keyword evidence="2" id="KW-0121">Carboxypeptidase</keyword>
<dbReference type="PANTHER" id="PTHR32282:SF27">
    <property type="entry name" value="PENICILLIN-BINDING PROTEIN 1A"/>
    <property type="match status" value="1"/>
</dbReference>
<evidence type="ECO:0000256" key="9">
    <source>
        <dbReference type="ARBA" id="ARBA00022984"/>
    </source>
</evidence>
<proteinExistence type="predicted"/>